<feature type="signal peptide" evidence="2">
    <location>
        <begin position="1"/>
        <end position="39"/>
    </location>
</feature>
<sequence>MKNQQHYPRHRAATPFARTALAAALTVAMPILAMQTASAQPALVADPSAANRPGLGVASNGTPIVDINAPNAAGISTNRFLDYNVGSSGLVLNNSVGRTNTQLAGSIDGNAQLGGRSAQVILNQVTGGNASMLAGATEVAGQNARVIVANPNGISVNGASFINANRVSLVAGTVELDQNGGITQFRTKDGHIAIDGDGLDASSQDRLDLVSRTLKVNAAVQAKKLVAVAQEGVAAIERPNLEIFKASPDSGAVDVAIDVSKLGSMHADSIMMRGASAGVGVNVAGKVEALTGEIKLMSDGKIQVSADGRLAAAGEVSAYDKLQNAGTITGSKLTLMKDVANTGTLRADGKLVAMADVNNSGSIYGRNGVDIVGNLHQEAPGVVGANGKVSVLGKTTGSGAIGENMTKPPVNPEPPVAETKPPVDPEPPVAETNPPVNPEPPVAETNPPVDPEPPVAETNPPVNPEPPVAETNPPVNPEPPVAETNPPVNPEPPVAETNPPVNPEPPVAETNPPVNPEPPVAETKPPVDPEPPVAETNPPVDPEPPVAETNPPVNPEPPVAETNPPVNPEPPVAETNPPVNPEPPVAETNPPVNPEPPVAETNPPVNPEPPVAETKPPVDPEPPVAETNPPVDPEPPVAETNPPVNPEPPVAETNPPVNPEPPVAETNPPVDPEPPVAETKPPVDPEPPVAETNPPVNPEPPVAETKPQLVVDPNAAARPVVTSAANGTPIVDIAEANSAGISHNRFLDYNVGAAGLVLNNSVAGAHTQLAGDIGGNALLNGRSASIILNQVTGGNASVLAGTTEVAGQSARVIVANPNGISVNGGSFVNANRVSLVAGATEFDGQGNIARFRTDDGRISIEGAGLDAHGMDQLDLVSRGLKVDGAVHGNKLVAVAQQGTAAIEGANPQIVSGPANGVTPDVAIDVSESGSLHADAVTLVGTSAKTGVRIAGTVDASAGSLSLASSGTARIERSGRVQAGTLAIQGGLDNDGAVSSNTVDVAGNLGNGGSIRGGDVRLSGDVDNRGEIGGERSLKVMGSLNNDGTVRGGDVKVAGNVVNQGSVTSGGALDLMGHLTNNGGASMVDGRDVQVMGNVANQGTVNGDGSLKVNGSLNNDGTVRGGNVKVMGNAVNRGSVSSDGALGIMGNLTNNGGASMVDGRDVQVMGNVANQGTVNGDGSLKVNGSLNNDGTVRGGNVKVMGNAVNRGSVSSDGALGIMGNLTNNGGASMVDGRDVQVMGNVANQGTVNGDGSLKVNGSLNNDGTVRGGNVKVMGNAVNRGSVSSDGALGILGNLTNSGAGSVVDGRDVQVMGNVVNQGAVNGDGSLKFVGSLTNNGTVRGGDVQVTGNTTNNGELRGERTVFTTGNVTNHGMLHGGNSVFVMGRLYNGLFGVTSSYGNVSSMVRMSGPGQVVSNMARR</sequence>
<dbReference type="NCBIfam" id="TIGR01901">
    <property type="entry name" value="adhes_NPXG"/>
    <property type="match status" value="2"/>
</dbReference>
<dbReference type="EMBL" id="LPHB01000056">
    <property type="protein sequence ID" value="KWA58636.1"/>
    <property type="molecule type" value="Genomic_DNA"/>
</dbReference>
<reference evidence="4 5" key="1">
    <citation type="submission" date="2015-11" db="EMBL/GenBank/DDBJ databases">
        <title>Expanding the genomic diversity of Burkholderia species for the development of highly accurate diagnostics.</title>
        <authorList>
            <person name="Sahl J."/>
            <person name="Keim P."/>
            <person name="Wagner D."/>
        </authorList>
    </citation>
    <scope>NUCLEOTIDE SEQUENCE [LARGE SCALE GENOMIC DNA]</scope>
    <source>
        <strain evidence="4 5">MSMB1960WGS</strain>
    </source>
</reference>
<feature type="region of interest" description="Disordered" evidence="1">
    <location>
        <begin position="394"/>
        <end position="705"/>
    </location>
</feature>
<dbReference type="RefSeq" id="WP_060179158.1">
    <property type="nucleotide sequence ID" value="NZ_LPHB01000056.1"/>
</dbReference>
<evidence type="ECO:0000313" key="5">
    <source>
        <dbReference type="Proteomes" id="UP000068603"/>
    </source>
</evidence>
<feature type="chain" id="PRO_5007126769" description="Filamentous haemagglutinin FhaB/tRNA nuclease CdiA-like TPS domain-containing protein" evidence="2">
    <location>
        <begin position="40"/>
        <end position="1417"/>
    </location>
</feature>
<evidence type="ECO:0000259" key="3">
    <source>
        <dbReference type="SMART" id="SM00912"/>
    </source>
</evidence>
<dbReference type="InterPro" id="IPR011050">
    <property type="entry name" value="Pectin_lyase_fold/virulence"/>
</dbReference>
<dbReference type="Pfam" id="PF05860">
    <property type="entry name" value="TPS"/>
    <property type="match status" value="2"/>
</dbReference>
<proteinExistence type="predicted"/>
<protein>
    <recommendedName>
        <fullName evidence="3">Filamentous haemagglutinin FhaB/tRNA nuclease CdiA-like TPS domain-containing protein</fullName>
    </recommendedName>
</protein>
<name>A0A106P1C1_9BURK</name>
<dbReference type="STRING" id="1503054.WT74_23330"/>
<feature type="domain" description="Filamentous haemagglutinin FhaB/tRNA nuclease CdiA-like TPS" evidence="3">
    <location>
        <begin position="725"/>
        <end position="845"/>
    </location>
</feature>
<feature type="domain" description="Filamentous haemagglutinin FhaB/tRNA nuclease CdiA-like TPS" evidence="3">
    <location>
        <begin position="59"/>
        <end position="179"/>
    </location>
</feature>
<organism evidence="4">
    <name type="scientific">Burkholderia stagnalis</name>
    <dbReference type="NCBI Taxonomy" id="1503054"/>
    <lineage>
        <taxon>Bacteria</taxon>
        <taxon>Pseudomonadati</taxon>
        <taxon>Pseudomonadota</taxon>
        <taxon>Betaproteobacteria</taxon>
        <taxon>Burkholderiales</taxon>
        <taxon>Burkholderiaceae</taxon>
        <taxon>Burkholderia</taxon>
        <taxon>Burkholderia cepacia complex</taxon>
    </lineage>
</organism>
<keyword evidence="2" id="KW-0732">Signal</keyword>
<dbReference type="SUPFAM" id="SSF51126">
    <property type="entry name" value="Pectin lyase-like"/>
    <property type="match status" value="2"/>
</dbReference>
<dbReference type="InterPro" id="IPR012334">
    <property type="entry name" value="Pectin_lyas_fold"/>
</dbReference>
<dbReference type="SMART" id="SM00912">
    <property type="entry name" value="Haemagg_act"/>
    <property type="match status" value="2"/>
</dbReference>
<dbReference type="PANTHER" id="PTHR24216">
    <property type="entry name" value="PAXILLIN-RELATED"/>
    <property type="match status" value="1"/>
</dbReference>
<dbReference type="Gene3D" id="2.160.20.10">
    <property type="entry name" value="Single-stranded right-handed beta-helix, Pectin lyase-like"/>
    <property type="match status" value="2"/>
</dbReference>
<evidence type="ECO:0000256" key="2">
    <source>
        <dbReference type="SAM" id="SignalP"/>
    </source>
</evidence>
<comment type="caution">
    <text evidence="4">The sequence shown here is derived from an EMBL/GenBank/DDBJ whole genome shotgun (WGS) entry which is preliminary data.</text>
</comment>
<dbReference type="PANTHER" id="PTHR24216:SF65">
    <property type="entry name" value="PAXILLIN-LIKE PROTEIN 1"/>
    <property type="match status" value="1"/>
</dbReference>
<dbReference type="Proteomes" id="UP000068603">
    <property type="component" value="Unassembled WGS sequence"/>
</dbReference>
<accession>A0A106P1C1</accession>
<evidence type="ECO:0000256" key="1">
    <source>
        <dbReference type="SAM" id="MobiDB-lite"/>
    </source>
</evidence>
<dbReference type="InterPro" id="IPR008638">
    <property type="entry name" value="FhaB/CdiA-like_TPS"/>
</dbReference>
<evidence type="ECO:0000313" key="4">
    <source>
        <dbReference type="EMBL" id="KWA58636.1"/>
    </source>
</evidence>
<gene>
    <name evidence="4" type="ORF">WT44_20935</name>
</gene>